<reference evidence="1 2" key="1">
    <citation type="submission" date="2020-06" db="EMBL/GenBank/DDBJ databases">
        <title>WGS assembly of Ceratodon purpureus strain R40.</title>
        <authorList>
            <person name="Carey S.B."/>
            <person name="Jenkins J."/>
            <person name="Shu S."/>
            <person name="Lovell J.T."/>
            <person name="Sreedasyam A."/>
            <person name="Maumus F."/>
            <person name="Tiley G.P."/>
            <person name="Fernandez-Pozo N."/>
            <person name="Barry K."/>
            <person name="Chen C."/>
            <person name="Wang M."/>
            <person name="Lipzen A."/>
            <person name="Daum C."/>
            <person name="Saski C.A."/>
            <person name="Payton A.C."/>
            <person name="Mcbreen J.C."/>
            <person name="Conrad R.E."/>
            <person name="Kollar L.M."/>
            <person name="Olsson S."/>
            <person name="Huttunen S."/>
            <person name="Landis J.B."/>
            <person name="Wickett N.J."/>
            <person name="Johnson M.G."/>
            <person name="Rensing S.A."/>
            <person name="Grimwood J."/>
            <person name="Schmutz J."/>
            <person name="Mcdaniel S.F."/>
        </authorList>
    </citation>
    <scope>NUCLEOTIDE SEQUENCE [LARGE SCALE GENOMIC DNA]</scope>
    <source>
        <strain evidence="1 2">R40</strain>
    </source>
</reference>
<protein>
    <recommendedName>
        <fullName evidence="3">VWFA domain-containing protein</fullName>
    </recommendedName>
</protein>
<dbReference type="CDD" id="cd00198">
    <property type="entry name" value="vWFA"/>
    <property type="match status" value="1"/>
</dbReference>
<dbReference type="Gene3D" id="3.40.50.410">
    <property type="entry name" value="von Willebrand factor, type A domain"/>
    <property type="match status" value="1"/>
</dbReference>
<dbReference type="EMBL" id="CM026432">
    <property type="protein sequence ID" value="KAG0556596.1"/>
    <property type="molecule type" value="Genomic_DNA"/>
</dbReference>
<name>A0A8T0GB47_CERPU</name>
<organism evidence="1 2">
    <name type="scientific">Ceratodon purpureus</name>
    <name type="common">Fire moss</name>
    <name type="synonym">Dicranum purpureum</name>
    <dbReference type="NCBI Taxonomy" id="3225"/>
    <lineage>
        <taxon>Eukaryota</taxon>
        <taxon>Viridiplantae</taxon>
        <taxon>Streptophyta</taxon>
        <taxon>Embryophyta</taxon>
        <taxon>Bryophyta</taxon>
        <taxon>Bryophytina</taxon>
        <taxon>Bryopsida</taxon>
        <taxon>Dicranidae</taxon>
        <taxon>Pseudoditrichales</taxon>
        <taxon>Ditrichaceae</taxon>
        <taxon>Ceratodon</taxon>
    </lineage>
</organism>
<dbReference type="Proteomes" id="UP000822688">
    <property type="component" value="Chromosome 11"/>
</dbReference>
<dbReference type="OrthoDB" id="1992894at2759"/>
<dbReference type="SUPFAM" id="SSF53300">
    <property type="entry name" value="vWA-like"/>
    <property type="match status" value="1"/>
</dbReference>
<evidence type="ECO:0000313" key="1">
    <source>
        <dbReference type="EMBL" id="KAG0556596.1"/>
    </source>
</evidence>
<keyword evidence="2" id="KW-1185">Reference proteome</keyword>
<accession>A0A8T0GB47</accession>
<sequence length="330" mass="37735">MSIDFGPLSTRTNSSYHGGSHYHSVLNTSLFYHSWRAEGTNALGETAAAEYTMLHPSGGIAYFHLLLDASGSTWERVKTGDKKRVYKHLLKNFEQLVEYGDTLRPHDVIYVWTFNKRTQLLCRVERKNFHAQLETIRAAYKKEFDGTNYKETRLYDAIAKVMVKIREEYKDHKQADFFLVPFTDGEDFGSETASLNGMMEEINSVGGRLHTFFITANMPPTSGLYKRLQSQQNEITLVDCEKSEPNDISRAFNTLRELIKVLLVVLHRRGGEIHMTRVADYGATEHDAAERMMFTLQSLSRETSILDGLSQMRRSIGYVPQSMPGFRSGY</sequence>
<gene>
    <name evidence="1" type="ORF">KC19_11G066000</name>
</gene>
<evidence type="ECO:0008006" key="3">
    <source>
        <dbReference type="Google" id="ProtNLM"/>
    </source>
</evidence>
<comment type="caution">
    <text evidence="1">The sequence shown here is derived from an EMBL/GenBank/DDBJ whole genome shotgun (WGS) entry which is preliminary data.</text>
</comment>
<dbReference type="AlphaFoldDB" id="A0A8T0GB47"/>
<proteinExistence type="predicted"/>
<dbReference type="InterPro" id="IPR036465">
    <property type="entry name" value="vWFA_dom_sf"/>
</dbReference>
<evidence type="ECO:0000313" key="2">
    <source>
        <dbReference type="Proteomes" id="UP000822688"/>
    </source>
</evidence>